<dbReference type="EMBL" id="CACRXK020007751">
    <property type="protein sequence ID" value="CAB4013091.1"/>
    <property type="molecule type" value="Genomic_DNA"/>
</dbReference>
<evidence type="ECO:0000313" key="2">
    <source>
        <dbReference type="EMBL" id="CAB4013091.1"/>
    </source>
</evidence>
<evidence type="ECO:0000313" key="3">
    <source>
        <dbReference type="Proteomes" id="UP001152795"/>
    </source>
</evidence>
<organism evidence="2 3">
    <name type="scientific">Paramuricea clavata</name>
    <name type="common">Red gorgonian</name>
    <name type="synonym">Violescent sea-whip</name>
    <dbReference type="NCBI Taxonomy" id="317549"/>
    <lineage>
        <taxon>Eukaryota</taxon>
        <taxon>Metazoa</taxon>
        <taxon>Cnidaria</taxon>
        <taxon>Anthozoa</taxon>
        <taxon>Octocorallia</taxon>
        <taxon>Malacalcyonacea</taxon>
        <taxon>Plexauridae</taxon>
        <taxon>Paramuricea</taxon>
    </lineage>
</organism>
<feature type="compositionally biased region" description="Acidic residues" evidence="1">
    <location>
        <begin position="156"/>
        <end position="180"/>
    </location>
</feature>
<sequence length="195" mass="22141">SCYLRYKVTDTIVCAVHRMVVSVLCKDVLSLLIILDFFKRTDKEFVRAMGSPVSATNTCHTTLITQNQNNSKEPIKRILNKGKSALAEHVTSSLGMTDYFPKEKIVLARHAVNPMPHSKHIESVQETDNEESEVSEDDREMQEDQEDNDIQNIQQDEYDTDSDPEAESETPDRDDVDDDLIFMMGITTRSGRAVQ</sequence>
<keyword evidence="3" id="KW-1185">Reference proteome</keyword>
<feature type="region of interest" description="Disordered" evidence="1">
    <location>
        <begin position="113"/>
        <end position="195"/>
    </location>
</feature>
<name>A0A6S7J733_PARCT</name>
<proteinExistence type="predicted"/>
<comment type="caution">
    <text evidence="2">The sequence shown here is derived from an EMBL/GenBank/DDBJ whole genome shotgun (WGS) entry which is preliminary data.</text>
</comment>
<dbReference type="Proteomes" id="UP001152795">
    <property type="component" value="Unassembled WGS sequence"/>
</dbReference>
<feature type="non-terminal residue" evidence="2">
    <location>
        <position position="1"/>
    </location>
</feature>
<feature type="non-terminal residue" evidence="2">
    <location>
        <position position="195"/>
    </location>
</feature>
<evidence type="ECO:0000256" key="1">
    <source>
        <dbReference type="SAM" id="MobiDB-lite"/>
    </source>
</evidence>
<dbReference type="AlphaFoldDB" id="A0A6S7J733"/>
<accession>A0A6S7J733</accession>
<reference evidence="2" key="1">
    <citation type="submission" date="2020-04" db="EMBL/GenBank/DDBJ databases">
        <authorList>
            <person name="Alioto T."/>
            <person name="Alioto T."/>
            <person name="Gomez Garrido J."/>
        </authorList>
    </citation>
    <scope>NUCLEOTIDE SEQUENCE</scope>
    <source>
        <strain evidence="2">A484AB</strain>
    </source>
</reference>
<gene>
    <name evidence="2" type="ORF">PACLA_8A047763</name>
</gene>
<protein>
    <submittedName>
        <fullName evidence="2">Uncharacterized protein</fullName>
    </submittedName>
</protein>
<feature type="compositionally biased region" description="Acidic residues" evidence="1">
    <location>
        <begin position="125"/>
        <end position="149"/>
    </location>
</feature>